<dbReference type="AlphaFoldDB" id="A0A2P4UJW4"/>
<name>A0A2P4UJW4_9ACTN</name>
<dbReference type="SUPFAM" id="SSF54427">
    <property type="entry name" value="NTF2-like"/>
    <property type="match status" value="1"/>
</dbReference>
<gene>
    <name evidence="1" type="ORF">BTM25_39520</name>
</gene>
<accession>A0A2P4UJW4</accession>
<reference evidence="1 2" key="1">
    <citation type="journal article" date="2017" name="Chemistry">
        <title>Isolation, Biosynthesis and Chemical Modifications of Rubterolones A-F: Rare Tropolone Alkaloids from Actinomadura sp. 5-2.</title>
        <authorList>
            <person name="Guo H."/>
            <person name="Benndorf R."/>
            <person name="Leichnitz D."/>
            <person name="Klassen J.L."/>
            <person name="Vollmers J."/>
            <person name="Gorls H."/>
            <person name="Steinacker M."/>
            <person name="Weigel C."/>
            <person name="Dahse H.M."/>
            <person name="Kaster A.K."/>
            <person name="de Beer Z.W."/>
            <person name="Poulsen M."/>
            <person name="Beemelmanns C."/>
        </authorList>
    </citation>
    <scope>NUCLEOTIDE SEQUENCE [LARGE SCALE GENOMIC DNA]</scope>
    <source>
        <strain evidence="1 2">5-2</strain>
    </source>
</reference>
<dbReference type="InterPro" id="IPR032710">
    <property type="entry name" value="NTF2-like_dom_sf"/>
</dbReference>
<dbReference type="Proteomes" id="UP000242367">
    <property type="component" value="Unassembled WGS sequence"/>
</dbReference>
<keyword evidence="2" id="KW-1185">Reference proteome</keyword>
<sequence>MACMDTPTELIDDYFHRATDPDLERYFAQFAAGALVEDEGVEHRGIDAIRGWRRGVPPVRYEVLDVVTGEDGITTARADISGEFPGSPVTLTFRFAFDVDRRIESLTIRS</sequence>
<evidence type="ECO:0008006" key="3">
    <source>
        <dbReference type="Google" id="ProtNLM"/>
    </source>
</evidence>
<dbReference type="Gene3D" id="3.10.450.50">
    <property type="match status" value="1"/>
</dbReference>
<dbReference type="EMBL" id="MTBP01000002">
    <property type="protein sequence ID" value="POM25308.1"/>
    <property type="molecule type" value="Genomic_DNA"/>
</dbReference>
<organism evidence="1 2">
    <name type="scientific">Actinomadura rubteroloni</name>
    <dbReference type="NCBI Taxonomy" id="1926885"/>
    <lineage>
        <taxon>Bacteria</taxon>
        <taxon>Bacillati</taxon>
        <taxon>Actinomycetota</taxon>
        <taxon>Actinomycetes</taxon>
        <taxon>Streptosporangiales</taxon>
        <taxon>Thermomonosporaceae</taxon>
        <taxon>Actinomadura</taxon>
    </lineage>
</organism>
<evidence type="ECO:0000313" key="2">
    <source>
        <dbReference type="Proteomes" id="UP000242367"/>
    </source>
</evidence>
<comment type="caution">
    <text evidence="1">The sequence shown here is derived from an EMBL/GenBank/DDBJ whole genome shotgun (WGS) entry which is preliminary data.</text>
</comment>
<protein>
    <recommendedName>
        <fullName evidence="3">Nuclear transport factor 2 family protein</fullName>
    </recommendedName>
</protein>
<proteinExistence type="predicted"/>
<evidence type="ECO:0000313" key="1">
    <source>
        <dbReference type="EMBL" id="POM25308.1"/>
    </source>
</evidence>